<evidence type="ECO:0000256" key="6">
    <source>
        <dbReference type="ARBA" id="ARBA00022840"/>
    </source>
</evidence>
<dbReference type="Pfam" id="PF02518">
    <property type="entry name" value="HATPase_c"/>
    <property type="match status" value="1"/>
</dbReference>
<dbReference type="PROSITE" id="PS50109">
    <property type="entry name" value="HIS_KIN"/>
    <property type="match status" value="1"/>
</dbReference>
<evidence type="ECO:0000313" key="11">
    <source>
        <dbReference type="Proteomes" id="UP001465153"/>
    </source>
</evidence>
<evidence type="ECO:0000256" key="5">
    <source>
        <dbReference type="ARBA" id="ARBA00022777"/>
    </source>
</evidence>
<dbReference type="PANTHER" id="PTHR42878:SF7">
    <property type="entry name" value="SENSOR HISTIDINE KINASE GLRK"/>
    <property type="match status" value="1"/>
</dbReference>
<evidence type="ECO:0000256" key="3">
    <source>
        <dbReference type="ARBA" id="ARBA00022679"/>
    </source>
</evidence>
<dbReference type="PANTHER" id="PTHR42878">
    <property type="entry name" value="TWO-COMPONENT HISTIDINE KINASE"/>
    <property type="match status" value="1"/>
</dbReference>
<protein>
    <recommendedName>
        <fullName evidence="2">histidine kinase</fullName>
        <ecNumber evidence="2">2.7.13.3</ecNumber>
    </recommendedName>
</protein>
<dbReference type="InterPro" id="IPR036890">
    <property type="entry name" value="HATPase_C_sf"/>
</dbReference>
<reference evidence="10 11" key="1">
    <citation type="submission" date="2024-04" db="EMBL/GenBank/DDBJ databases">
        <title>Draft genome sequence of Sessilibacter corallicola NBRC 116591.</title>
        <authorList>
            <person name="Miyakawa T."/>
            <person name="Kusuya Y."/>
            <person name="Miura T."/>
        </authorList>
    </citation>
    <scope>NUCLEOTIDE SEQUENCE [LARGE SCALE GENOMIC DNA]</scope>
    <source>
        <strain evidence="10 11">KU-00831-HH</strain>
    </source>
</reference>
<dbReference type="InterPro" id="IPR036097">
    <property type="entry name" value="HisK_dim/P_sf"/>
</dbReference>
<dbReference type="RefSeq" id="WP_353304408.1">
    <property type="nucleotide sequence ID" value="NZ_BAABWN010000018.1"/>
</dbReference>
<keyword evidence="3" id="KW-0808">Transferase</keyword>
<feature type="domain" description="Histidine kinase" evidence="9">
    <location>
        <begin position="314"/>
        <end position="524"/>
    </location>
</feature>
<organism evidence="10 11">
    <name type="scientific">Sessilibacter corallicola</name>
    <dbReference type="NCBI Taxonomy" id="2904075"/>
    <lineage>
        <taxon>Bacteria</taxon>
        <taxon>Pseudomonadati</taxon>
        <taxon>Pseudomonadota</taxon>
        <taxon>Gammaproteobacteria</taxon>
        <taxon>Cellvibrionales</taxon>
        <taxon>Cellvibrionaceae</taxon>
        <taxon>Sessilibacter</taxon>
    </lineage>
</organism>
<evidence type="ECO:0000313" key="10">
    <source>
        <dbReference type="EMBL" id="GAA6170054.1"/>
    </source>
</evidence>
<dbReference type="SUPFAM" id="SSF55874">
    <property type="entry name" value="ATPase domain of HSP90 chaperone/DNA topoisomerase II/histidine kinase"/>
    <property type="match status" value="1"/>
</dbReference>
<keyword evidence="11" id="KW-1185">Reference proteome</keyword>
<feature type="transmembrane region" description="Helical" evidence="8">
    <location>
        <begin position="7"/>
        <end position="26"/>
    </location>
</feature>
<comment type="caution">
    <text evidence="10">The sequence shown here is derived from an EMBL/GenBank/DDBJ whole genome shotgun (WGS) entry which is preliminary data.</text>
</comment>
<evidence type="ECO:0000256" key="4">
    <source>
        <dbReference type="ARBA" id="ARBA00022741"/>
    </source>
</evidence>
<dbReference type="EC" id="2.7.13.3" evidence="2"/>
<evidence type="ECO:0000259" key="9">
    <source>
        <dbReference type="PROSITE" id="PS50109"/>
    </source>
</evidence>
<dbReference type="Pfam" id="PF00512">
    <property type="entry name" value="HisKA"/>
    <property type="match status" value="1"/>
</dbReference>
<evidence type="ECO:0000256" key="1">
    <source>
        <dbReference type="ARBA" id="ARBA00000085"/>
    </source>
</evidence>
<keyword evidence="7" id="KW-0902">Two-component regulatory system</keyword>
<keyword evidence="4" id="KW-0547">Nucleotide-binding</keyword>
<accession>A0ABQ0AEH5</accession>
<gene>
    <name evidence="10" type="ORF">NBRC116591_38660</name>
</gene>
<sequence length="524" mass="59622">MKIKAQSLLFISISFLPIILLAYLSYQKTLSDKQLIAEQEAQLKQLSLGKVLNQLNSDVDTFIKNKFNQIQQLTNTDYPAERFRQEVLSSDVEFILYYQDQQRVYPPPESKHQLLDERDVIYRFEPVVSEFIAHSDQNSSNRNLWHWLSRTNSKSLTYCEIIKTNNTLCVLVSLSDIERYVNLTINRYLTDYSPNSSGHSLDYSPDLSLSRDTLGIINQSDKSVWGSVNITNNQLLQQEAQDYPLKGWQLFADPLSPPSTHITGNWTPIWTPISHTLLSVLPLMIGWAVLVALYYRFQSNRELMMQEKIDLVATLSHELKTPVANIKLYLDLLQHKKNNLNESQQTHFYQVIDSELERFDRLISNALAYNQSDSTSQFSIKNPTNPDQLIRQLIASFSLKASENHCSINEQLSINQQIRTNSSSLSLIISNLIDNALKYAPGSKIEVSSKILDQNYYELRVKDNGKGFGCNPMSLLHAQLKSSTNGFGIGLPAVNRIAQLNQGHVSIRNPITGGAEIIVVLSYE</sequence>
<dbReference type="InterPro" id="IPR003594">
    <property type="entry name" value="HATPase_dom"/>
</dbReference>
<dbReference type="SMART" id="SM00388">
    <property type="entry name" value="HisKA"/>
    <property type="match status" value="1"/>
</dbReference>
<dbReference type="SMART" id="SM00387">
    <property type="entry name" value="HATPase_c"/>
    <property type="match status" value="1"/>
</dbReference>
<dbReference type="GO" id="GO:0016301">
    <property type="term" value="F:kinase activity"/>
    <property type="evidence" value="ECO:0007669"/>
    <property type="project" value="UniProtKB-KW"/>
</dbReference>
<dbReference type="CDD" id="cd00082">
    <property type="entry name" value="HisKA"/>
    <property type="match status" value="1"/>
</dbReference>
<evidence type="ECO:0000256" key="8">
    <source>
        <dbReference type="SAM" id="Phobius"/>
    </source>
</evidence>
<dbReference type="InterPro" id="IPR005467">
    <property type="entry name" value="His_kinase_dom"/>
</dbReference>
<feature type="transmembrane region" description="Helical" evidence="8">
    <location>
        <begin position="277"/>
        <end position="295"/>
    </location>
</feature>
<evidence type="ECO:0000256" key="7">
    <source>
        <dbReference type="ARBA" id="ARBA00023012"/>
    </source>
</evidence>
<dbReference type="Proteomes" id="UP001465153">
    <property type="component" value="Unassembled WGS sequence"/>
</dbReference>
<name>A0ABQ0AEH5_9GAMM</name>
<dbReference type="SUPFAM" id="SSF47384">
    <property type="entry name" value="Homodimeric domain of signal transducing histidine kinase"/>
    <property type="match status" value="1"/>
</dbReference>
<keyword evidence="6" id="KW-0067">ATP-binding</keyword>
<dbReference type="InterPro" id="IPR050351">
    <property type="entry name" value="BphY/WalK/GraS-like"/>
</dbReference>
<dbReference type="EMBL" id="BAABWN010000018">
    <property type="protein sequence ID" value="GAA6170054.1"/>
    <property type="molecule type" value="Genomic_DNA"/>
</dbReference>
<dbReference type="CDD" id="cd00075">
    <property type="entry name" value="HATPase"/>
    <property type="match status" value="1"/>
</dbReference>
<keyword evidence="8" id="KW-0812">Transmembrane</keyword>
<dbReference type="Gene3D" id="1.10.287.130">
    <property type="match status" value="1"/>
</dbReference>
<keyword evidence="5 10" id="KW-0418">Kinase</keyword>
<comment type="catalytic activity">
    <reaction evidence="1">
        <text>ATP + protein L-histidine = ADP + protein N-phospho-L-histidine.</text>
        <dbReference type="EC" id="2.7.13.3"/>
    </reaction>
</comment>
<keyword evidence="8" id="KW-0472">Membrane</keyword>
<dbReference type="Gene3D" id="3.30.565.10">
    <property type="entry name" value="Histidine kinase-like ATPase, C-terminal domain"/>
    <property type="match status" value="1"/>
</dbReference>
<evidence type="ECO:0000256" key="2">
    <source>
        <dbReference type="ARBA" id="ARBA00012438"/>
    </source>
</evidence>
<dbReference type="InterPro" id="IPR003661">
    <property type="entry name" value="HisK_dim/P_dom"/>
</dbReference>
<proteinExistence type="predicted"/>
<keyword evidence="8" id="KW-1133">Transmembrane helix</keyword>